<accession>A0A132NPH2</accession>
<evidence type="ECO:0000256" key="4">
    <source>
        <dbReference type="ARBA" id="ARBA00022741"/>
    </source>
</evidence>
<feature type="region of interest" description="Disordered" evidence="9">
    <location>
        <begin position="337"/>
        <end position="412"/>
    </location>
</feature>
<keyword evidence="3" id="KW-0808">Transferase</keyword>
<dbReference type="EMBL" id="JXTI01000141">
    <property type="protein sequence ID" value="KWX12013.1"/>
    <property type="molecule type" value="Genomic_DNA"/>
</dbReference>
<comment type="caution">
    <text evidence="11">The sequence shown here is derived from an EMBL/GenBank/DDBJ whole genome shotgun (WGS) entry which is preliminary data.</text>
</comment>
<reference evidence="11 12" key="1">
    <citation type="journal article" date="2015" name="Mol. Biochem. Parasitol.">
        <title>Identification of polymorphic genes for use in assemblage B genotyping assays through comparative genomics of multiple assemblage B Giardia duodenalis isolates.</title>
        <authorList>
            <person name="Wielinga C."/>
            <person name="Thompson R.C."/>
            <person name="Monis P."/>
            <person name="Ryan U."/>
        </authorList>
    </citation>
    <scope>NUCLEOTIDE SEQUENCE [LARGE SCALE GENOMIC DNA]</scope>
    <source>
        <strain evidence="11 12">BAH15c1</strain>
    </source>
</reference>
<evidence type="ECO:0000256" key="2">
    <source>
        <dbReference type="ARBA" id="ARBA00022527"/>
    </source>
</evidence>
<comment type="catalytic activity">
    <reaction evidence="7">
        <text>L-threonyl-[protein] + ATP = O-phospho-L-threonyl-[protein] + ADP + H(+)</text>
        <dbReference type="Rhea" id="RHEA:46608"/>
        <dbReference type="Rhea" id="RHEA-COMP:11060"/>
        <dbReference type="Rhea" id="RHEA-COMP:11605"/>
        <dbReference type="ChEBI" id="CHEBI:15378"/>
        <dbReference type="ChEBI" id="CHEBI:30013"/>
        <dbReference type="ChEBI" id="CHEBI:30616"/>
        <dbReference type="ChEBI" id="CHEBI:61977"/>
        <dbReference type="ChEBI" id="CHEBI:456216"/>
        <dbReference type="EC" id="2.7.11.1"/>
    </reaction>
</comment>
<evidence type="ECO:0000313" key="11">
    <source>
        <dbReference type="EMBL" id="KWX12013.1"/>
    </source>
</evidence>
<feature type="compositionally biased region" description="Polar residues" evidence="9">
    <location>
        <begin position="340"/>
        <end position="350"/>
    </location>
</feature>
<feature type="region of interest" description="Disordered" evidence="9">
    <location>
        <begin position="552"/>
        <end position="571"/>
    </location>
</feature>
<name>A0A132NPH2_GIAIN</name>
<proteinExistence type="predicted"/>
<dbReference type="EC" id="2.7.11.1" evidence="1"/>
<keyword evidence="2 11" id="KW-0723">Serine/threonine-protein kinase</keyword>
<sequence>MSAQMYSCGHRFQTLCFTSLDDFKIANVAASSRRGREMVAAYIRTGELVLLKERYSSEMDVLENALKEAEALLDLGPHRNIITIRGYAQESTTGLIAFEHLQHGDLQKQLHRYKALSKTFSEPFLWAVLLDISSALQHIHGKGYVFRDVKLTNICLREVDYTNNASVKLDIVEPNKQVRVANLQFVLSNFESCRKLPTVSRANSRLMLGQFIPSGYSTDPASLANTDYECTPGVDSAAPNQTVLRPPGCYYTDPTISFLQAIQNRIYYDTTEDVHVDGVRKPISAKTQRTYREDQDLPYSARSPNKQRAIQKEYENVAGHMSGGTILNPEIREEMRAASRSESLCGSNYGSRSRNTSRSASRSVSPTASRPTSRSVSRSASPSLPVPRTISVTADQPISIPTDTKPDTLLAGSCMQSASPTFRRGLTDLSNINRPEISAPPASSDSPRGRYSASSRASVSAKSQNSIDHGKFDYVQNMARFTRLDPFEKALRNHKIRKELEKKRNIFPEGTDLYANVEFEEDIEFKLTKPTAGKFGTRSISQTIALRPTTANSLGRAEQNRSGSPLKKNLYQTHKGNSVMPRINDEEQQLRDLEELWRKEEISCNPNNPNYPSKLTTTLDQCSPRARDALPHYIDPPQETYSTFKAKMQRISLPDGSGTITILGTPNYMPKEAAEGDSIVTMDIYALGVSLLELMCLEDYRRIDVGSIQKQLSIYYGRDIRALVLRMLGPPDVRPSAEDIHELSLKAITARFSDYGTAATLTHDDVIYDRGCKMLPSLKHPLNTDLEALHHREHLRKHSPYSVTRIPEDSIDIIAPHLLDRPSTKDLLDEIRRMPPQVCSLKTQPREYSQSTYIEYNNERRAVDRVELPLHRTAFKRTKMTEYLEQLNKSKPPLYTFSKATSRKIVDPPEKWMPSPDSVLSEFGPEAQIKRLQSEQTPDLLEVLDASIYSIPNARGGRQITSEKGSKMARPKTASSIPLRTHGSGRFTETDMFKSNHNTAKGRPRIPIAFGAINVPTAPSSDRRVTTD</sequence>
<feature type="compositionally biased region" description="Low complexity" evidence="9">
    <location>
        <begin position="351"/>
        <end position="388"/>
    </location>
</feature>
<dbReference type="PANTHER" id="PTHR24363">
    <property type="entry name" value="SERINE/THREONINE PROTEIN KINASE"/>
    <property type="match status" value="1"/>
</dbReference>
<evidence type="ECO:0000259" key="10">
    <source>
        <dbReference type="PROSITE" id="PS50011"/>
    </source>
</evidence>
<evidence type="ECO:0000256" key="9">
    <source>
        <dbReference type="SAM" id="MobiDB-lite"/>
    </source>
</evidence>
<evidence type="ECO:0000256" key="1">
    <source>
        <dbReference type="ARBA" id="ARBA00012513"/>
    </source>
</evidence>
<gene>
    <name evidence="11" type="ORF">QR46_4007</name>
</gene>
<dbReference type="GO" id="GO:0004674">
    <property type="term" value="F:protein serine/threonine kinase activity"/>
    <property type="evidence" value="ECO:0007669"/>
    <property type="project" value="UniProtKB-KW"/>
</dbReference>
<dbReference type="Gene3D" id="1.10.510.10">
    <property type="entry name" value="Transferase(Phosphotransferase) domain 1"/>
    <property type="match status" value="2"/>
</dbReference>
<dbReference type="InterPro" id="IPR011009">
    <property type="entry name" value="Kinase-like_dom_sf"/>
</dbReference>
<dbReference type="Pfam" id="PF00069">
    <property type="entry name" value="Pkinase"/>
    <property type="match status" value="1"/>
</dbReference>
<feature type="region of interest" description="Disordered" evidence="9">
    <location>
        <begin position="285"/>
        <end position="307"/>
    </location>
</feature>
<protein>
    <recommendedName>
        <fullName evidence="1">non-specific serine/threonine protein kinase</fullName>
        <ecNumber evidence="1">2.7.11.1</ecNumber>
    </recommendedName>
</protein>
<feature type="compositionally biased region" description="Low complexity" evidence="9">
    <location>
        <begin position="449"/>
        <end position="464"/>
    </location>
</feature>
<keyword evidence="6" id="KW-0067">ATP-binding</keyword>
<comment type="catalytic activity">
    <reaction evidence="8">
        <text>L-seryl-[protein] + ATP = O-phospho-L-seryl-[protein] + ADP + H(+)</text>
        <dbReference type="Rhea" id="RHEA:17989"/>
        <dbReference type="Rhea" id="RHEA-COMP:9863"/>
        <dbReference type="Rhea" id="RHEA-COMP:11604"/>
        <dbReference type="ChEBI" id="CHEBI:15378"/>
        <dbReference type="ChEBI" id="CHEBI:29999"/>
        <dbReference type="ChEBI" id="CHEBI:30616"/>
        <dbReference type="ChEBI" id="CHEBI:83421"/>
        <dbReference type="ChEBI" id="CHEBI:456216"/>
        <dbReference type="EC" id="2.7.11.1"/>
    </reaction>
</comment>
<dbReference type="Gene3D" id="3.30.200.20">
    <property type="entry name" value="Phosphorylase Kinase, domain 1"/>
    <property type="match status" value="1"/>
</dbReference>
<evidence type="ECO:0000256" key="5">
    <source>
        <dbReference type="ARBA" id="ARBA00022777"/>
    </source>
</evidence>
<organism evidence="11 12">
    <name type="scientific">Giardia duodenalis assemblage B</name>
    <dbReference type="NCBI Taxonomy" id="1394984"/>
    <lineage>
        <taxon>Eukaryota</taxon>
        <taxon>Metamonada</taxon>
        <taxon>Diplomonadida</taxon>
        <taxon>Hexamitidae</taxon>
        <taxon>Giardiinae</taxon>
        <taxon>Giardia</taxon>
    </lineage>
</organism>
<evidence type="ECO:0000256" key="6">
    <source>
        <dbReference type="ARBA" id="ARBA00022840"/>
    </source>
</evidence>
<dbReference type="Proteomes" id="UP000070089">
    <property type="component" value="Unassembled WGS sequence"/>
</dbReference>
<feature type="domain" description="Protein kinase" evidence="10">
    <location>
        <begin position="23"/>
        <end position="344"/>
    </location>
</feature>
<feature type="compositionally biased region" description="Polar residues" evidence="9">
    <location>
        <begin position="390"/>
        <end position="402"/>
    </location>
</feature>
<dbReference type="SMART" id="SM00220">
    <property type="entry name" value="S_TKc"/>
    <property type="match status" value="1"/>
</dbReference>
<dbReference type="PANTHER" id="PTHR24363:SF0">
    <property type="entry name" value="SERINE_THREONINE KINASE LIKE DOMAIN CONTAINING 1"/>
    <property type="match status" value="1"/>
</dbReference>
<dbReference type="InterPro" id="IPR000719">
    <property type="entry name" value="Prot_kinase_dom"/>
</dbReference>
<evidence type="ECO:0000313" key="12">
    <source>
        <dbReference type="Proteomes" id="UP000070089"/>
    </source>
</evidence>
<feature type="region of interest" description="Disordered" evidence="9">
    <location>
        <begin position="956"/>
        <end position="992"/>
    </location>
</feature>
<dbReference type="PROSITE" id="PS50011">
    <property type="entry name" value="PROTEIN_KINASE_DOM"/>
    <property type="match status" value="1"/>
</dbReference>
<dbReference type="SUPFAM" id="SSF56112">
    <property type="entry name" value="Protein kinase-like (PK-like)"/>
    <property type="match status" value="1"/>
</dbReference>
<feature type="region of interest" description="Disordered" evidence="9">
    <location>
        <begin position="425"/>
        <end position="464"/>
    </location>
</feature>
<dbReference type="GO" id="GO:0005524">
    <property type="term" value="F:ATP binding"/>
    <property type="evidence" value="ECO:0007669"/>
    <property type="project" value="UniProtKB-KW"/>
</dbReference>
<keyword evidence="5 11" id="KW-0418">Kinase</keyword>
<keyword evidence="4" id="KW-0547">Nucleotide-binding</keyword>
<evidence type="ECO:0000256" key="7">
    <source>
        <dbReference type="ARBA" id="ARBA00047899"/>
    </source>
</evidence>
<dbReference type="AlphaFoldDB" id="A0A132NPH2"/>
<evidence type="ECO:0000256" key="8">
    <source>
        <dbReference type="ARBA" id="ARBA00048679"/>
    </source>
</evidence>
<dbReference type="VEuPathDB" id="GiardiaDB:QR46_4007"/>
<dbReference type="OrthoDB" id="541276at2759"/>
<evidence type="ECO:0000256" key="3">
    <source>
        <dbReference type="ARBA" id="ARBA00022679"/>
    </source>
</evidence>